<reference evidence="2 3" key="1">
    <citation type="journal article" date="2013" name="Genome Biol.">
        <title>The genome sequence of the most widely cultivated cacao type and its use to identify candidate genes regulating pod color.</title>
        <authorList>
            <person name="Motamayor J.C."/>
            <person name="Mockaitis K."/>
            <person name="Schmutz J."/>
            <person name="Haiminen N."/>
            <person name="Iii D.L."/>
            <person name="Cornejo O."/>
            <person name="Findley S.D."/>
            <person name="Zheng P."/>
            <person name="Utro F."/>
            <person name="Royaert S."/>
            <person name="Saski C."/>
            <person name="Jenkins J."/>
            <person name="Podicheti R."/>
            <person name="Zhao M."/>
            <person name="Scheffler B.E."/>
            <person name="Stack J.C."/>
            <person name="Feltus F.A."/>
            <person name="Mustiga G.M."/>
            <person name="Amores F."/>
            <person name="Phillips W."/>
            <person name="Marelli J.P."/>
            <person name="May G.D."/>
            <person name="Shapiro H."/>
            <person name="Ma J."/>
            <person name="Bustamante C.D."/>
            <person name="Schnell R.J."/>
            <person name="Main D."/>
            <person name="Gilbert D."/>
            <person name="Parida L."/>
            <person name="Kuhn D.N."/>
        </authorList>
    </citation>
    <scope>NUCLEOTIDE SEQUENCE [LARGE SCALE GENOMIC DNA]</scope>
    <source>
        <strain evidence="3">cv. Matina 1-6</strain>
    </source>
</reference>
<feature type="transmembrane region" description="Helical" evidence="1">
    <location>
        <begin position="34"/>
        <end position="56"/>
    </location>
</feature>
<dbReference type="Proteomes" id="UP000026915">
    <property type="component" value="Chromosome 10"/>
</dbReference>
<sequence length="113" mass="12516">MGLPTKLVHRSWTPGLGRDSLSLINLGPTMYNPIAHWAFMKLSLHLVLVTAVAGFVGQPIRGARNSVIFLPRSKREVRKLILKPCEVSIGILGNEYLSEHHGYCHELKESTGS</sequence>
<evidence type="ECO:0000313" key="3">
    <source>
        <dbReference type="Proteomes" id="UP000026915"/>
    </source>
</evidence>
<dbReference type="Gramene" id="EOY19372">
    <property type="protein sequence ID" value="EOY19372"/>
    <property type="gene ID" value="TCM_044476"/>
</dbReference>
<dbReference type="EMBL" id="CM001888">
    <property type="protein sequence ID" value="EOY19372.1"/>
    <property type="molecule type" value="Genomic_DNA"/>
</dbReference>
<proteinExistence type="predicted"/>
<evidence type="ECO:0000256" key="1">
    <source>
        <dbReference type="SAM" id="Phobius"/>
    </source>
</evidence>
<keyword evidence="1" id="KW-0472">Membrane</keyword>
<organism evidence="2 3">
    <name type="scientific">Theobroma cacao</name>
    <name type="common">Cacao</name>
    <name type="synonym">Cocoa</name>
    <dbReference type="NCBI Taxonomy" id="3641"/>
    <lineage>
        <taxon>Eukaryota</taxon>
        <taxon>Viridiplantae</taxon>
        <taxon>Streptophyta</taxon>
        <taxon>Embryophyta</taxon>
        <taxon>Tracheophyta</taxon>
        <taxon>Spermatophyta</taxon>
        <taxon>Magnoliopsida</taxon>
        <taxon>eudicotyledons</taxon>
        <taxon>Gunneridae</taxon>
        <taxon>Pentapetalae</taxon>
        <taxon>rosids</taxon>
        <taxon>malvids</taxon>
        <taxon>Malvales</taxon>
        <taxon>Malvaceae</taxon>
        <taxon>Byttnerioideae</taxon>
        <taxon>Theobroma</taxon>
    </lineage>
</organism>
<keyword evidence="1" id="KW-0812">Transmembrane</keyword>
<dbReference type="HOGENOM" id="CLU_2138053_0_0_1"/>
<keyword evidence="1" id="KW-1133">Transmembrane helix</keyword>
<gene>
    <name evidence="2" type="ORF">TCM_044476</name>
</gene>
<evidence type="ECO:0000313" key="2">
    <source>
        <dbReference type="EMBL" id="EOY19372.1"/>
    </source>
</evidence>
<name>A0A061FRS9_THECC</name>
<protein>
    <submittedName>
        <fullName evidence="2">Uncharacterized protein</fullName>
    </submittedName>
</protein>
<keyword evidence="3" id="KW-1185">Reference proteome</keyword>
<accession>A0A061FRS9</accession>
<dbReference type="AlphaFoldDB" id="A0A061FRS9"/>